<evidence type="ECO:0000313" key="4">
    <source>
        <dbReference type="Proteomes" id="UP000005050"/>
    </source>
</evidence>
<dbReference type="PATRIC" id="fig|660596.6.peg.5365"/>
<sequence>MSFPQRFAHLLGIKPKGAKAEDEDEKARGRAEDDDREEEADDDDDDKPQGRKARGSRAADDDDDDERAEDDDDDADAEEDDDKPSGRKAKGKKADDDGDEADAKARGRAIERKRCARIFGSKAAGIRPDMAASLAFTTSLSASAAIAQLEQAAAFGAPAQGGRMSLDDRMRAEQKHSLGPDAKKTEATGPNALVAQMTSLYNKSQGTK</sequence>
<reference evidence="2 5" key="3">
    <citation type="submission" date="2016-10" db="EMBL/GenBank/DDBJ databases">
        <title>Complete Genome Assembly of Pantoea stewartii subsp. stewartii DC283, a Corn Pathogen.</title>
        <authorList>
            <person name="Duong D.A."/>
            <person name="Stevens A.M."/>
            <person name="Jensen R.V."/>
        </authorList>
    </citation>
    <scope>NUCLEOTIDE SEQUENCE [LARGE SCALE GENOMIC DNA]</scope>
    <source>
        <strain evidence="2 5">DC283</strain>
        <plasmid evidence="2 5">ppDSJ01</plasmid>
    </source>
</reference>
<dbReference type="EMBL" id="AHIE01000047">
    <property type="protein sequence ID" value="EHT97736.1"/>
    <property type="molecule type" value="Genomic_DNA"/>
</dbReference>
<feature type="region of interest" description="Disordered" evidence="1">
    <location>
        <begin position="1"/>
        <end position="114"/>
    </location>
</feature>
<proteinExistence type="predicted"/>
<organism evidence="3 4">
    <name type="scientific">Pantoea stewartii subsp. stewartii DC283</name>
    <dbReference type="NCBI Taxonomy" id="660596"/>
    <lineage>
        <taxon>Bacteria</taxon>
        <taxon>Pseudomonadati</taxon>
        <taxon>Pseudomonadota</taxon>
        <taxon>Gammaproteobacteria</taxon>
        <taxon>Enterobacterales</taxon>
        <taxon>Erwiniaceae</taxon>
        <taxon>Pantoea</taxon>
    </lineage>
</organism>
<evidence type="ECO:0000256" key="1">
    <source>
        <dbReference type="SAM" id="MobiDB-lite"/>
    </source>
</evidence>
<feature type="compositionally biased region" description="Basic and acidic residues" evidence="1">
    <location>
        <begin position="101"/>
        <end position="113"/>
    </location>
</feature>
<feature type="compositionally biased region" description="Acidic residues" evidence="1">
    <location>
        <begin position="60"/>
        <end position="82"/>
    </location>
</feature>
<keyword evidence="2" id="KW-0614">Plasmid</keyword>
<dbReference type="OrthoDB" id="6481191at2"/>
<dbReference type="KEGG" id="pstw:DSJ_26595"/>
<protein>
    <submittedName>
        <fullName evidence="3">Uncharacterized protein</fullName>
    </submittedName>
</protein>
<feature type="region of interest" description="Disordered" evidence="1">
    <location>
        <begin position="158"/>
        <end position="190"/>
    </location>
</feature>
<dbReference type="AlphaFoldDB" id="H3RLM3"/>
<dbReference type="Proteomes" id="UP000192380">
    <property type="component" value="Plasmid ppDSJ01"/>
</dbReference>
<reference evidence="3 4" key="1">
    <citation type="journal article" date="2012" name="Mol. Microbiol.">
        <title>The genetic and structural basis of two distinct terminal side branch residues in stewartan and amylovoran exopolysaccharides and their potential role in host adaptation.</title>
        <authorList>
            <person name="Wang X."/>
            <person name="Yang F."/>
            <person name="von Bodman S.B."/>
        </authorList>
    </citation>
    <scope>NUCLEOTIDE SEQUENCE [LARGE SCALE GENOMIC DNA]</scope>
    <source>
        <strain evidence="3 4">DC283</strain>
    </source>
</reference>
<evidence type="ECO:0000313" key="2">
    <source>
        <dbReference type="EMBL" id="ARF52778.1"/>
    </source>
</evidence>
<geneLocation type="plasmid" evidence="2 5">
    <name>ppDSJ01</name>
</geneLocation>
<dbReference type="Proteomes" id="UP000005050">
    <property type="component" value="Unassembled WGS sequence"/>
</dbReference>
<dbReference type="RefSeq" id="WP_006122404.1">
    <property type="nucleotide sequence ID" value="NZ_AHIE01000047.1"/>
</dbReference>
<feature type="compositionally biased region" description="Basic and acidic residues" evidence="1">
    <location>
        <begin position="165"/>
        <end position="186"/>
    </location>
</feature>
<name>H3RLM3_PANSE</name>
<keyword evidence="5" id="KW-1185">Reference proteome</keyword>
<gene>
    <name evidence="3" type="ORF">CKS_5598</name>
    <name evidence="2" type="ORF">DSJ_26595</name>
</gene>
<feature type="compositionally biased region" description="Acidic residues" evidence="1">
    <location>
        <begin position="34"/>
        <end position="46"/>
    </location>
</feature>
<dbReference type="EMBL" id="CP017592">
    <property type="protein sequence ID" value="ARF52778.1"/>
    <property type="molecule type" value="Genomic_DNA"/>
</dbReference>
<evidence type="ECO:0000313" key="5">
    <source>
        <dbReference type="Proteomes" id="UP000192380"/>
    </source>
</evidence>
<accession>H3RLM3</accession>
<evidence type="ECO:0000313" key="3">
    <source>
        <dbReference type="EMBL" id="EHT97736.1"/>
    </source>
</evidence>
<reference evidence="3" key="2">
    <citation type="submission" date="2012-01" db="EMBL/GenBank/DDBJ databases">
        <authorList>
            <person name="Biehl B.S."/>
            <person name="Ding Y."/>
            <person name="Dugan-Rocha S.P."/>
            <person name="Gibbs R.A."/>
            <person name="Glasner J.D."/>
            <person name="Kovar C."/>
            <person name="Muzny D.M."/>
            <person name="Neeno-Eckwall E.C."/>
            <person name="Perna N.T."/>
            <person name="Qin X."/>
            <person name="von Bodman S.B."/>
            <person name="Weinstock G.M."/>
        </authorList>
    </citation>
    <scope>NUCLEOTIDE SEQUENCE</scope>
    <source>
        <strain evidence="3">DC283</strain>
    </source>
</reference>